<evidence type="ECO:0000313" key="6">
    <source>
        <dbReference type="Proteomes" id="UP000761534"/>
    </source>
</evidence>
<evidence type="ECO:0000256" key="2">
    <source>
        <dbReference type="ARBA" id="ARBA00023242"/>
    </source>
</evidence>
<dbReference type="InterPro" id="IPR000504">
    <property type="entry name" value="RRM_dom"/>
</dbReference>
<dbReference type="OrthoDB" id="15688at2759"/>
<organism evidence="5 6">
    <name type="scientific">Trichomonascus ciferrii</name>
    <dbReference type="NCBI Taxonomy" id="44093"/>
    <lineage>
        <taxon>Eukaryota</taxon>
        <taxon>Fungi</taxon>
        <taxon>Dikarya</taxon>
        <taxon>Ascomycota</taxon>
        <taxon>Saccharomycotina</taxon>
        <taxon>Dipodascomycetes</taxon>
        <taxon>Dipodascales</taxon>
        <taxon>Trichomonascaceae</taxon>
        <taxon>Trichomonascus</taxon>
        <taxon>Trichomonascus ciferrii complex</taxon>
    </lineage>
</organism>
<dbReference type="GO" id="GO:0003729">
    <property type="term" value="F:mRNA binding"/>
    <property type="evidence" value="ECO:0007669"/>
    <property type="project" value="TreeGrafter"/>
</dbReference>
<dbReference type="InterPro" id="IPR035979">
    <property type="entry name" value="RBD_domain_sf"/>
</dbReference>
<dbReference type="InterPro" id="IPR012677">
    <property type="entry name" value="Nucleotide-bd_a/b_plait_sf"/>
</dbReference>
<keyword evidence="6" id="KW-1185">Reference proteome</keyword>
<name>A0A642UT94_9ASCO</name>
<comment type="subcellular location">
    <subcellularLocation>
        <location evidence="1">Nucleus</location>
    </subcellularLocation>
</comment>
<dbReference type="SMART" id="SM00360">
    <property type="entry name" value="RRM"/>
    <property type="match status" value="1"/>
</dbReference>
<dbReference type="Pfam" id="PF00076">
    <property type="entry name" value="RRM_1"/>
    <property type="match status" value="1"/>
</dbReference>
<dbReference type="Gene3D" id="3.30.70.330">
    <property type="match status" value="1"/>
</dbReference>
<evidence type="ECO:0000313" key="5">
    <source>
        <dbReference type="EMBL" id="KAA8901284.1"/>
    </source>
</evidence>
<dbReference type="SUPFAM" id="SSF54928">
    <property type="entry name" value="RNA-binding domain, RBD"/>
    <property type="match status" value="1"/>
</dbReference>
<keyword evidence="2" id="KW-0539">Nucleus</keyword>
<dbReference type="Pfam" id="PF14304">
    <property type="entry name" value="CSTF_C"/>
    <property type="match status" value="1"/>
</dbReference>
<evidence type="ECO:0000259" key="4">
    <source>
        <dbReference type="PROSITE" id="PS50102"/>
    </source>
</evidence>
<dbReference type="PROSITE" id="PS50102">
    <property type="entry name" value="RRM"/>
    <property type="match status" value="1"/>
</dbReference>
<dbReference type="Gene3D" id="1.25.40.630">
    <property type="match status" value="1"/>
</dbReference>
<dbReference type="AlphaFoldDB" id="A0A642UT94"/>
<dbReference type="Pfam" id="PF14327">
    <property type="entry name" value="CSTF2_hinge"/>
    <property type="match status" value="1"/>
</dbReference>
<dbReference type="EMBL" id="SWFS01000490">
    <property type="protein sequence ID" value="KAA8901284.1"/>
    <property type="molecule type" value="Genomic_DNA"/>
</dbReference>
<comment type="caution">
    <text evidence="5">The sequence shown here is derived from an EMBL/GenBank/DDBJ whole genome shotgun (WGS) entry which is preliminary data.</text>
</comment>
<dbReference type="GO" id="GO:0005847">
    <property type="term" value="C:mRNA cleavage and polyadenylation specificity factor complex"/>
    <property type="evidence" value="ECO:0007669"/>
    <property type="project" value="TreeGrafter"/>
</dbReference>
<dbReference type="PANTHER" id="PTHR45735:SF2">
    <property type="entry name" value="CLEAVAGE STIMULATION FACTOR SUBUNIT 2"/>
    <property type="match status" value="1"/>
</dbReference>
<dbReference type="VEuPathDB" id="FungiDB:TRICI_006097"/>
<sequence length="246" mass="26735">MGDQEGVSAGAAEAGRVVYVGSIPYDQTEEQVLDIFKSVGPVANFRLVFDKETGKSKGFGFVEYHDAETAASAVRNLNNYQIGPRNIRVAFSHETSIADADDLVITGDARMPTLPQGTPIPPGQSAAEAITATLNSFEQDRMLQIVTDIKSVINNNPALAVEMFKACPQLAYAAVQSLLILGMVDSEMIKNIVNQDQAEQQEQPDQSALIQQVMQLTDEQIKELPAEQQEAVLSLRQKVQSGEIQV</sequence>
<dbReference type="Proteomes" id="UP000761534">
    <property type="component" value="Unassembled WGS sequence"/>
</dbReference>
<evidence type="ECO:0000256" key="1">
    <source>
        <dbReference type="ARBA" id="ARBA00004123"/>
    </source>
</evidence>
<dbReference type="InterPro" id="IPR026896">
    <property type="entry name" value="CSTF_C"/>
</dbReference>
<gene>
    <name evidence="5" type="ORF">TRICI_006097</name>
</gene>
<dbReference type="Gene3D" id="1.10.20.70">
    <property type="entry name" value="Transcription termination and cleavage factor, C-terminal domain"/>
    <property type="match status" value="1"/>
</dbReference>
<dbReference type="PANTHER" id="PTHR45735">
    <property type="entry name" value="CLEAVAGE STIMULATION FACTOR SUBUNIT 2"/>
    <property type="match status" value="1"/>
</dbReference>
<reference evidence="5" key="1">
    <citation type="journal article" date="2019" name="G3 (Bethesda)">
        <title>Genome Assemblies of Two Rare Opportunistic Yeast Pathogens: Diutina rugosa (syn. Candida rugosa) and Trichomonascus ciferrii (syn. Candida ciferrii).</title>
        <authorList>
            <person name="Mixao V."/>
            <person name="Saus E."/>
            <person name="Hansen A.P."/>
            <person name="Lass-Florl C."/>
            <person name="Gabaldon T."/>
        </authorList>
    </citation>
    <scope>NUCLEOTIDE SEQUENCE</scope>
    <source>
        <strain evidence="5">CBS 4856</strain>
    </source>
</reference>
<feature type="domain" description="RRM" evidence="4">
    <location>
        <begin position="16"/>
        <end position="94"/>
    </location>
</feature>
<evidence type="ECO:0000256" key="3">
    <source>
        <dbReference type="PROSITE-ProRule" id="PRU00176"/>
    </source>
</evidence>
<dbReference type="InterPro" id="IPR038192">
    <property type="entry name" value="CSTF_C_sf"/>
</dbReference>
<accession>A0A642UT94</accession>
<dbReference type="GO" id="GO:0031124">
    <property type="term" value="P:mRNA 3'-end processing"/>
    <property type="evidence" value="ECO:0007669"/>
    <property type="project" value="InterPro"/>
</dbReference>
<keyword evidence="3" id="KW-0694">RNA-binding</keyword>
<dbReference type="CDD" id="cd12398">
    <property type="entry name" value="RRM_CSTF2_RNA15_like"/>
    <property type="match status" value="1"/>
</dbReference>
<dbReference type="InterPro" id="IPR025742">
    <property type="entry name" value="CSTF2_hinge"/>
</dbReference>
<protein>
    <recommendedName>
        <fullName evidence="4">RRM domain-containing protein</fullName>
    </recommendedName>
</protein>
<proteinExistence type="predicted"/>